<keyword evidence="1" id="KW-1133">Transmembrane helix</keyword>
<keyword evidence="3" id="KW-1185">Reference proteome</keyword>
<keyword evidence="1" id="KW-0472">Membrane</keyword>
<evidence type="ECO:0000256" key="1">
    <source>
        <dbReference type="SAM" id="Phobius"/>
    </source>
</evidence>
<dbReference type="EMBL" id="PPSL01000002">
    <property type="protein sequence ID" value="PQJ11806.1"/>
    <property type="molecule type" value="Genomic_DNA"/>
</dbReference>
<name>A0A2S7SZ64_9BACT</name>
<dbReference type="RefSeq" id="WP_105038686.1">
    <property type="nucleotide sequence ID" value="NZ_PPSL01000002.1"/>
</dbReference>
<proteinExistence type="predicted"/>
<feature type="transmembrane region" description="Helical" evidence="1">
    <location>
        <begin position="112"/>
        <end position="135"/>
    </location>
</feature>
<feature type="transmembrane region" description="Helical" evidence="1">
    <location>
        <begin position="7"/>
        <end position="31"/>
    </location>
</feature>
<feature type="transmembrane region" description="Helical" evidence="1">
    <location>
        <begin position="51"/>
        <end position="72"/>
    </location>
</feature>
<accession>A0A2S7SZ64</accession>
<evidence type="ECO:0000313" key="3">
    <source>
        <dbReference type="Proteomes" id="UP000239872"/>
    </source>
</evidence>
<organism evidence="2 3">
    <name type="scientific">Flavipsychrobacter stenotrophus</name>
    <dbReference type="NCBI Taxonomy" id="2077091"/>
    <lineage>
        <taxon>Bacteria</taxon>
        <taxon>Pseudomonadati</taxon>
        <taxon>Bacteroidota</taxon>
        <taxon>Chitinophagia</taxon>
        <taxon>Chitinophagales</taxon>
        <taxon>Chitinophagaceae</taxon>
        <taxon>Flavipsychrobacter</taxon>
    </lineage>
</organism>
<protein>
    <submittedName>
        <fullName evidence="2">Uncharacterized protein</fullName>
    </submittedName>
</protein>
<gene>
    <name evidence="2" type="ORF">CJD36_008405</name>
</gene>
<comment type="caution">
    <text evidence="2">The sequence shown here is derived from an EMBL/GenBank/DDBJ whole genome shotgun (WGS) entry which is preliminary data.</text>
</comment>
<evidence type="ECO:0000313" key="2">
    <source>
        <dbReference type="EMBL" id="PQJ11806.1"/>
    </source>
</evidence>
<dbReference type="AlphaFoldDB" id="A0A2S7SZ64"/>
<reference evidence="2 3" key="1">
    <citation type="submission" date="2018-01" db="EMBL/GenBank/DDBJ databases">
        <title>A novel member of the phylum Bacteroidetes isolated from glacier ice.</title>
        <authorList>
            <person name="Liu Q."/>
            <person name="Xin Y.-H."/>
        </authorList>
    </citation>
    <scope>NUCLEOTIDE SEQUENCE [LARGE SCALE GENOMIC DNA]</scope>
    <source>
        <strain evidence="2 3">RB1R16</strain>
    </source>
</reference>
<sequence>MAKKIIILIIIGTIAYLAFGWFIFDYLLGAYTDMNTTQIPGFKKTADQFSMPYLVISCAAYSALIVFVLVYLTKTTNVIKGIITGAVIGVLVAIMANSYWLASSNFYNNIYVAAADVTAAAISVGFLGFIITVVGNRISVQ</sequence>
<dbReference type="Proteomes" id="UP000239872">
    <property type="component" value="Unassembled WGS sequence"/>
</dbReference>
<feature type="transmembrane region" description="Helical" evidence="1">
    <location>
        <begin position="79"/>
        <end position="100"/>
    </location>
</feature>
<keyword evidence="1" id="KW-0812">Transmembrane</keyword>